<dbReference type="KEGG" id="mrr:Moror_3921"/>
<feature type="region of interest" description="Disordered" evidence="1">
    <location>
        <begin position="190"/>
        <end position="215"/>
    </location>
</feature>
<name>V2XNK0_MONRO</name>
<protein>
    <submittedName>
        <fullName evidence="2">Uncharacterized protein</fullName>
    </submittedName>
</protein>
<dbReference type="OrthoDB" id="1055148at2759"/>
<comment type="caution">
    <text evidence="2">The sequence shown here is derived from an EMBL/GenBank/DDBJ whole genome shotgun (WGS) entry which is preliminary data.</text>
</comment>
<evidence type="ECO:0000313" key="2">
    <source>
        <dbReference type="EMBL" id="ESK95322.1"/>
    </source>
</evidence>
<keyword evidence="3" id="KW-1185">Reference proteome</keyword>
<gene>
    <name evidence="2" type="ORF">Moror_3921</name>
</gene>
<accession>V2XNK0</accession>
<dbReference type="AlphaFoldDB" id="V2XNK0"/>
<evidence type="ECO:0000256" key="1">
    <source>
        <dbReference type="SAM" id="MobiDB-lite"/>
    </source>
</evidence>
<proteinExistence type="predicted"/>
<dbReference type="EMBL" id="AWSO01000089">
    <property type="protein sequence ID" value="ESK95322.1"/>
    <property type="molecule type" value="Genomic_DNA"/>
</dbReference>
<evidence type="ECO:0000313" key="3">
    <source>
        <dbReference type="Proteomes" id="UP000017559"/>
    </source>
</evidence>
<dbReference type="Proteomes" id="UP000017559">
    <property type="component" value="Unassembled WGS sequence"/>
</dbReference>
<reference evidence="2 3" key="1">
    <citation type="journal article" date="2014" name="BMC Genomics">
        <title>Genome and secretome analysis of the hemibiotrophic fungal pathogen, Moniliophthora roreri, which causes frosty pod rot disease of cacao: mechanisms of the biotrophic and necrotrophic phases.</title>
        <authorList>
            <person name="Meinhardt L.W."/>
            <person name="Costa G.G.L."/>
            <person name="Thomazella D.P.T."/>
            <person name="Teixeira P.J.P.L."/>
            <person name="Carazzolle M.F."/>
            <person name="Schuster S.C."/>
            <person name="Carlson J.E."/>
            <person name="Guiltinan M.J."/>
            <person name="Mieczkowski P."/>
            <person name="Farmer A."/>
            <person name="Ramaraj T."/>
            <person name="Crozier J."/>
            <person name="Davis R.E."/>
            <person name="Shao J."/>
            <person name="Melnick R.L."/>
            <person name="Pereira G.A.G."/>
            <person name="Bailey B.A."/>
        </authorList>
    </citation>
    <scope>NUCLEOTIDE SEQUENCE [LARGE SCALE GENOMIC DNA]</scope>
    <source>
        <strain evidence="2 3">MCA 2997</strain>
    </source>
</reference>
<dbReference type="HOGENOM" id="CLU_1200097_0_0_1"/>
<organism evidence="2 3">
    <name type="scientific">Moniliophthora roreri (strain MCA 2997)</name>
    <name type="common">Cocoa frosty pod rot fungus</name>
    <name type="synonym">Crinipellis roreri</name>
    <dbReference type="NCBI Taxonomy" id="1381753"/>
    <lineage>
        <taxon>Eukaryota</taxon>
        <taxon>Fungi</taxon>
        <taxon>Dikarya</taxon>
        <taxon>Basidiomycota</taxon>
        <taxon>Agaricomycotina</taxon>
        <taxon>Agaricomycetes</taxon>
        <taxon>Agaricomycetidae</taxon>
        <taxon>Agaricales</taxon>
        <taxon>Marasmiineae</taxon>
        <taxon>Marasmiaceae</taxon>
        <taxon>Moniliophthora</taxon>
    </lineage>
</organism>
<sequence length="231" mass="26084">MNLLTHIELPQPLHAPKLDARILPPSELTLGYSSYEILRLVEDAPQDSSPVLARSFPCRLSHSADITNDDIVAKFGQLSWRILLPCTPSFGLHHLQNGLWLHSRERENDPYIQLAARALEGIRETVNHGSFLVDHLPILKYVSEWFLGITIVGNAWAVLNDEAVVRARSSHLTRYNSLLARSTHLSRETLHPQHERLNQNDGAISHPMPFDCRSVPRSPEALRLIKASQQP</sequence>